<dbReference type="AlphaFoldDB" id="A0A343TIY0"/>
<dbReference type="Gene3D" id="1.20.1270.10">
    <property type="match status" value="1"/>
</dbReference>
<dbReference type="KEGG" id="hdf:AArcSl_1421"/>
<dbReference type="NCBIfam" id="TIGR02350">
    <property type="entry name" value="prok_dnaK"/>
    <property type="match status" value="1"/>
</dbReference>
<organism evidence="9 10">
    <name type="scientific">Halalkaliarchaeum desulfuricum</name>
    <dbReference type="NCBI Taxonomy" id="2055893"/>
    <lineage>
        <taxon>Archaea</taxon>
        <taxon>Methanobacteriati</taxon>
        <taxon>Methanobacteriota</taxon>
        <taxon>Stenosarchaea group</taxon>
        <taxon>Halobacteria</taxon>
        <taxon>Halobacteriales</taxon>
        <taxon>Haloferacaceae</taxon>
        <taxon>Halalkaliarchaeum</taxon>
    </lineage>
</organism>
<evidence type="ECO:0000256" key="7">
    <source>
        <dbReference type="SAM" id="Coils"/>
    </source>
</evidence>
<dbReference type="CDD" id="cd10234">
    <property type="entry name" value="ASKHA_NBD_HSP70_DnaK-like"/>
    <property type="match status" value="1"/>
</dbReference>
<evidence type="ECO:0000313" key="10">
    <source>
        <dbReference type="Proteomes" id="UP000263012"/>
    </source>
</evidence>
<evidence type="ECO:0000256" key="1">
    <source>
        <dbReference type="ARBA" id="ARBA00007381"/>
    </source>
</evidence>
<evidence type="ECO:0000256" key="3">
    <source>
        <dbReference type="ARBA" id="ARBA00022840"/>
    </source>
</evidence>
<dbReference type="FunFam" id="3.90.640.10:FF:000003">
    <property type="entry name" value="Molecular chaperone DnaK"/>
    <property type="match status" value="1"/>
</dbReference>
<dbReference type="FunFam" id="2.60.34.10:FF:000014">
    <property type="entry name" value="Chaperone protein DnaK HSP70"/>
    <property type="match status" value="1"/>
</dbReference>
<dbReference type="InterPro" id="IPR013126">
    <property type="entry name" value="Hsp_70_fam"/>
</dbReference>
<dbReference type="FunFam" id="3.30.420.40:FF:000071">
    <property type="entry name" value="Molecular chaperone DnaK"/>
    <property type="match status" value="1"/>
</dbReference>
<keyword evidence="3 5" id="KW-0067">ATP-binding</keyword>
<protein>
    <recommendedName>
        <fullName evidence="5">Chaperone protein DnaK</fullName>
    </recommendedName>
    <alternativeName>
        <fullName evidence="5">HSP70</fullName>
    </alternativeName>
    <alternativeName>
        <fullName evidence="5">Heat shock 70 kDa protein</fullName>
    </alternativeName>
    <alternativeName>
        <fullName evidence="5">Heat shock protein 70</fullName>
    </alternativeName>
</protein>
<dbReference type="Proteomes" id="UP000263012">
    <property type="component" value="Chromosome"/>
</dbReference>
<dbReference type="RefSeq" id="WP_119817001.1">
    <property type="nucleotide sequence ID" value="NZ_CP025066.1"/>
</dbReference>
<feature type="region of interest" description="Disordered" evidence="8">
    <location>
        <begin position="461"/>
        <end position="527"/>
    </location>
</feature>
<dbReference type="SUPFAM" id="SSF100934">
    <property type="entry name" value="Heat shock protein 70kD (HSP70), C-terminal subdomain"/>
    <property type="match status" value="1"/>
</dbReference>
<dbReference type="PANTHER" id="PTHR19375">
    <property type="entry name" value="HEAT SHOCK PROTEIN 70KDA"/>
    <property type="match status" value="1"/>
</dbReference>
<dbReference type="OrthoDB" id="9944at2157"/>
<dbReference type="InterPro" id="IPR043129">
    <property type="entry name" value="ATPase_NBD"/>
</dbReference>
<evidence type="ECO:0000256" key="2">
    <source>
        <dbReference type="ARBA" id="ARBA00022741"/>
    </source>
</evidence>
<comment type="function">
    <text evidence="5">Acts as a chaperone.</text>
</comment>
<dbReference type="FunFam" id="1.20.1270.10:FF:000001">
    <property type="entry name" value="Molecular chaperone DnaK"/>
    <property type="match status" value="1"/>
</dbReference>
<name>A0A343TIY0_9EURY</name>
<dbReference type="InterPro" id="IPR029047">
    <property type="entry name" value="HSP70_peptide-bd_sf"/>
</dbReference>
<feature type="compositionally biased region" description="Gly residues" evidence="8">
    <location>
        <begin position="588"/>
        <end position="623"/>
    </location>
</feature>
<dbReference type="Gene3D" id="3.90.640.10">
    <property type="entry name" value="Actin, Chain A, domain 4"/>
    <property type="match status" value="1"/>
</dbReference>
<proteinExistence type="inferred from homology"/>
<dbReference type="GeneID" id="37877771"/>
<dbReference type="InterPro" id="IPR029048">
    <property type="entry name" value="HSP70_C_sf"/>
</dbReference>
<evidence type="ECO:0000256" key="4">
    <source>
        <dbReference type="ARBA" id="ARBA00023186"/>
    </source>
</evidence>
<feature type="coiled-coil region" evidence="7">
    <location>
        <begin position="226"/>
        <end position="253"/>
    </location>
</feature>
<comment type="similarity">
    <text evidence="1 5 6">Belongs to the heat shock protein 70 family.</text>
</comment>
<feature type="region of interest" description="Disordered" evidence="8">
    <location>
        <begin position="551"/>
        <end position="662"/>
    </location>
</feature>
<dbReference type="HAMAP" id="MF_00332">
    <property type="entry name" value="DnaK"/>
    <property type="match status" value="1"/>
</dbReference>
<dbReference type="SUPFAM" id="SSF53067">
    <property type="entry name" value="Actin-like ATPase domain"/>
    <property type="match status" value="2"/>
</dbReference>
<dbReference type="PROSITE" id="PS00329">
    <property type="entry name" value="HSP70_2"/>
    <property type="match status" value="1"/>
</dbReference>
<dbReference type="Pfam" id="PF00012">
    <property type="entry name" value="HSP70"/>
    <property type="match status" value="1"/>
</dbReference>
<evidence type="ECO:0000256" key="8">
    <source>
        <dbReference type="SAM" id="MobiDB-lite"/>
    </source>
</evidence>
<dbReference type="SUPFAM" id="SSF100920">
    <property type="entry name" value="Heat shock protein 70kD (HSP70), peptide-binding domain"/>
    <property type="match status" value="1"/>
</dbReference>
<keyword evidence="7" id="KW-0175">Coiled coil</keyword>
<sequence>MASNKILGVDLGTTNSAFAVMEGGEPEIIVNGEGDRTTPSVVAFTDDGERLVGKPAKNQAIQNPDRTIQSIKRHMGEEDYTVEIEGEEYTPEQISAMILQKIKRDAEEYLGDEVEKAVITVPAYFNDRQRQATKNAGEIAGFEVERIVNEPTAASMAYGLDDESDQTVLVYDLGGGTFDVSILELGGGVYEVVATNGDNDLGGDDWDEAIIDYVADEFENDHGIDLREDRQALQRLTEAAEEAKVELSSRKETTINLPFITATDSGPVHLEESLTRAKFESLTTDLIERTVGPTEQALADAGYDKDDIDEVLLVGGSTRMPMVQEKVEELTGQEPKKNVNPDEVVALGAAIQGGVLGGEVDDIVLLDVTPLSLGIEVKGGLFERLIEKNTTIPTEESKVFTTAADNQTSVNVRVFQGEREIAEENELLGAFQLTGIPPAPAGTPQIEVTFSIDENGIVNVSAEDKGSGNAESITIEGGAGLSDEEIERMQEEAEQHAEEDEKRRQRIEARNEAESAVQRAETLLEENEEAVDDDLRASIEDAIADVEETLEDDDATTEEIEEATEALSTELQEIGKQMYQQQAQAGAGEAGAGPGGMGGAAGAGPGGMGGAAGGGPGGMGGAAGADAGDAAEGDEFVDADFEDVDEETDLEDGDEGDSTDEE</sequence>
<feature type="compositionally biased region" description="Basic and acidic residues" evidence="8">
    <location>
        <begin position="487"/>
        <end position="513"/>
    </location>
</feature>
<keyword evidence="10" id="KW-1185">Reference proteome</keyword>
<dbReference type="Gene3D" id="3.30.420.40">
    <property type="match status" value="2"/>
</dbReference>
<gene>
    <name evidence="5 9" type="primary">dnaK</name>
    <name evidence="9" type="ORF">AArcSl_1421</name>
</gene>
<dbReference type="PRINTS" id="PR00301">
    <property type="entry name" value="HEATSHOCK70"/>
</dbReference>
<dbReference type="InterPro" id="IPR018181">
    <property type="entry name" value="Heat_shock_70_CS"/>
</dbReference>
<dbReference type="GO" id="GO:0051082">
    <property type="term" value="F:unfolded protein binding"/>
    <property type="evidence" value="ECO:0007669"/>
    <property type="project" value="InterPro"/>
</dbReference>
<dbReference type="GO" id="GO:0140662">
    <property type="term" value="F:ATP-dependent protein folding chaperone"/>
    <property type="evidence" value="ECO:0007669"/>
    <property type="project" value="InterPro"/>
</dbReference>
<keyword evidence="2 5" id="KW-0547">Nucleotide-binding</keyword>
<dbReference type="InterPro" id="IPR012725">
    <property type="entry name" value="Chaperone_DnaK"/>
</dbReference>
<evidence type="ECO:0000313" key="9">
    <source>
        <dbReference type="EMBL" id="AUX09052.1"/>
    </source>
</evidence>
<dbReference type="EMBL" id="CP025066">
    <property type="protein sequence ID" value="AUX09052.1"/>
    <property type="molecule type" value="Genomic_DNA"/>
</dbReference>
<dbReference type="PROSITE" id="PS01036">
    <property type="entry name" value="HSP70_3"/>
    <property type="match status" value="1"/>
</dbReference>
<dbReference type="PROSITE" id="PS00297">
    <property type="entry name" value="HSP70_1"/>
    <property type="match status" value="1"/>
</dbReference>
<dbReference type="NCBIfam" id="NF001413">
    <property type="entry name" value="PRK00290.1"/>
    <property type="match status" value="1"/>
</dbReference>
<dbReference type="Gene3D" id="2.60.34.10">
    <property type="entry name" value="Substrate Binding Domain Of DNAk, Chain A, domain 1"/>
    <property type="match status" value="1"/>
</dbReference>
<evidence type="ECO:0000256" key="6">
    <source>
        <dbReference type="RuleBase" id="RU003322"/>
    </source>
</evidence>
<keyword evidence="4 5" id="KW-0143">Chaperone</keyword>
<dbReference type="GO" id="GO:0005524">
    <property type="term" value="F:ATP binding"/>
    <property type="evidence" value="ECO:0007669"/>
    <property type="project" value="UniProtKB-UniRule"/>
</dbReference>
<feature type="compositionally biased region" description="Acidic residues" evidence="8">
    <location>
        <begin position="629"/>
        <end position="662"/>
    </location>
</feature>
<accession>A0A343TIY0</accession>
<feature type="compositionally biased region" description="Acidic residues" evidence="8">
    <location>
        <begin position="551"/>
        <end position="564"/>
    </location>
</feature>
<evidence type="ECO:0000256" key="5">
    <source>
        <dbReference type="HAMAP-Rule" id="MF_00332"/>
    </source>
</evidence>
<reference evidence="10" key="1">
    <citation type="submission" date="2017-11" db="EMBL/GenBank/DDBJ databases">
        <title>Phenotypic and genomic properties of facultatively anaerobic sulfur-reducing natronoarchaea from hypersaline soda lakes.</title>
        <authorList>
            <person name="Sorokin D.Y."/>
            <person name="Kublanov I.V."/>
            <person name="Roman P."/>
            <person name="Sinninghe Damste J.S."/>
            <person name="Golyshin P.N."/>
            <person name="Rojo D."/>
            <person name="Ciordia S."/>
            <person name="Mena M.D.C."/>
            <person name="Ferrer M."/>
            <person name="Messina E."/>
            <person name="Smedile F."/>
            <person name="La Spada G."/>
            <person name="La Cono V."/>
            <person name="Yakimov M.M."/>
        </authorList>
    </citation>
    <scope>NUCLEOTIDE SEQUENCE [LARGE SCALE GENOMIC DNA]</scope>
    <source>
        <strain evidence="10">AArc-Sl</strain>
    </source>
</reference>